<evidence type="ECO:0008006" key="4">
    <source>
        <dbReference type="Google" id="ProtNLM"/>
    </source>
</evidence>
<dbReference type="EMBL" id="JH711573">
    <property type="protein sequence ID" value="EIW86064.1"/>
    <property type="molecule type" value="Genomic_DNA"/>
</dbReference>
<dbReference type="Proteomes" id="UP000053558">
    <property type="component" value="Unassembled WGS sequence"/>
</dbReference>
<dbReference type="GeneID" id="19201576"/>
<dbReference type="RefSeq" id="XP_007763009.1">
    <property type="nucleotide sequence ID" value="XM_007764819.1"/>
</dbReference>
<dbReference type="Gene3D" id="3.80.10.10">
    <property type="entry name" value="Ribonuclease Inhibitor"/>
    <property type="match status" value="1"/>
</dbReference>
<reference evidence="3" key="1">
    <citation type="journal article" date="2012" name="Science">
        <title>The Paleozoic origin of enzymatic lignin decomposition reconstructed from 31 fungal genomes.</title>
        <authorList>
            <person name="Floudas D."/>
            <person name="Binder M."/>
            <person name="Riley R."/>
            <person name="Barry K."/>
            <person name="Blanchette R.A."/>
            <person name="Henrissat B."/>
            <person name="Martinez A.T."/>
            <person name="Otillar R."/>
            <person name="Spatafora J.W."/>
            <person name="Yadav J.S."/>
            <person name="Aerts A."/>
            <person name="Benoit I."/>
            <person name="Boyd A."/>
            <person name="Carlson A."/>
            <person name="Copeland A."/>
            <person name="Coutinho P.M."/>
            <person name="de Vries R.P."/>
            <person name="Ferreira P."/>
            <person name="Findley K."/>
            <person name="Foster B."/>
            <person name="Gaskell J."/>
            <person name="Glotzer D."/>
            <person name="Gorecki P."/>
            <person name="Heitman J."/>
            <person name="Hesse C."/>
            <person name="Hori C."/>
            <person name="Igarashi K."/>
            <person name="Jurgens J.A."/>
            <person name="Kallen N."/>
            <person name="Kersten P."/>
            <person name="Kohler A."/>
            <person name="Kuees U."/>
            <person name="Kumar T.K.A."/>
            <person name="Kuo A."/>
            <person name="LaButti K."/>
            <person name="Larrondo L.F."/>
            <person name="Lindquist E."/>
            <person name="Ling A."/>
            <person name="Lombard V."/>
            <person name="Lucas S."/>
            <person name="Lundell T."/>
            <person name="Martin R."/>
            <person name="McLaughlin D.J."/>
            <person name="Morgenstern I."/>
            <person name="Morin E."/>
            <person name="Murat C."/>
            <person name="Nagy L.G."/>
            <person name="Nolan M."/>
            <person name="Ohm R.A."/>
            <person name="Patyshakuliyeva A."/>
            <person name="Rokas A."/>
            <person name="Ruiz-Duenas F.J."/>
            <person name="Sabat G."/>
            <person name="Salamov A."/>
            <person name="Samejima M."/>
            <person name="Schmutz J."/>
            <person name="Slot J.C."/>
            <person name="St John F."/>
            <person name="Stenlid J."/>
            <person name="Sun H."/>
            <person name="Sun S."/>
            <person name="Syed K."/>
            <person name="Tsang A."/>
            <person name="Wiebenga A."/>
            <person name="Young D."/>
            <person name="Pisabarro A."/>
            <person name="Eastwood D.C."/>
            <person name="Martin F."/>
            <person name="Cullen D."/>
            <person name="Grigoriev I.V."/>
            <person name="Hibbett D.S."/>
        </authorList>
    </citation>
    <scope>NUCLEOTIDE SEQUENCE [LARGE SCALE GENOMIC DNA]</scope>
    <source>
        <strain evidence="3">RWD-64-598 SS2</strain>
    </source>
</reference>
<proteinExistence type="predicted"/>
<dbReference type="InterPro" id="IPR032675">
    <property type="entry name" value="LRR_dom_sf"/>
</dbReference>
<protein>
    <recommendedName>
        <fullName evidence="4">RNI-like protein</fullName>
    </recommendedName>
</protein>
<gene>
    <name evidence="2" type="ORF">CONPUDRAFT_140795</name>
</gene>
<sequence length="439" mass="48686">MFPKLRKAVLTESKHVFTTPSPAFTHDRIMLIKQFLGPSVVHLSLDVGNVSLEGTSLRLFTVLGMCSQLKVMQGEGLNDSEDVASAFSDSVCLWHDLEELTCVSLNDTALKHLASLKSFRRLDMDLPSYRIYSNPILAGLRDPGFPAIQSFRFRTLRGTLSDIAGLVDSLQPPQGRLSLLNFNALAYRVSETSIITLGQSLASTFDTSTLVNLSITESGNSGLLFKIDDMRSLFPFRSLSSIDIDTRRAVGLDDVTLLQMTEAWPGLNSLVINELTGWTIQPRVTLRGLRDMLKKLPQLKKLTVAIDGDSVLAEDIKMKNLGHFSICRPFTLNLLDSRITASSVPEAAAFLADIFPHHGIGNCNCDIWSWSVDIHSQETLEPERREFDDDFQWDQVFQTVHIINQVGLMRSGKPLRYDSDGAYDSGGAYDSDGSSFSDE</sequence>
<comment type="caution">
    <text evidence="2">The sequence shown here is derived from an EMBL/GenBank/DDBJ whole genome shotgun (WGS) entry which is preliminary data.</text>
</comment>
<evidence type="ECO:0000313" key="3">
    <source>
        <dbReference type="Proteomes" id="UP000053558"/>
    </source>
</evidence>
<evidence type="ECO:0000313" key="2">
    <source>
        <dbReference type="EMBL" id="EIW86064.1"/>
    </source>
</evidence>
<dbReference type="AlphaFoldDB" id="A0A5M3N4T5"/>
<dbReference type="KEGG" id="cput:CONPUDRAFT_140795"/>
<evidence type="ECO:0000256" key="1">
    <source>
        <dbReference type="SAM" id="MobiDB-lite"/>
    </source>
</evidence>
<organism evidence="2 3">
    <name type="scientific">Coniophora puteana (strain RWD-64-598)</name>
    <name type="common">Brown rot fungus</name>
    <dbReference type="NCBI Taxonomy" id="741705"/>
    <lineage>
        <taxon>Eukaryota</taxon>
        <taxon>Fungi</taxon>
        <taxon>Dikarya</taxon>
        <taxon>Basidiomycota</taxon>
        <taxon>Agaricomycotina</taxon>
        <taxon>Agaricomycetes</taxon>
        <taxon>Agaricomycetidae</taxon>
        <taxon>Boletales</taxon>
        <taxon>Coniophorineae</taxon>
        <taxon>Coniophoraceae</taxon>
        <taxon>Coniophora</taxon>
    </lineage>
</organism>
<dbReference type="OrthoDB" id="2673829at2759"/>
<accession>A0A5M3N4T5</accession>
<name>A0A5M3N4T5_CONPW</name>
<keyword evidence="3" id="KW-1185">Reference proteome</keyword>
<feature type="region of interest" description="Disordered" evidence="1">
    <location>
        <begin position="420"/>
        <end position="439"/>
    </location>
</feature>